<evidence type="ECO:0000259" key="10">
    <source>
        <dbReference type="PROSITE" id="PS50850"/>
    </source>
</evidence>
<evidence type="ECO:0000256" key="2">
    <source>
        <dbReference type="ARBA" id="ARBA00022448"/>
    </source>
</evidence>
<accession>A0A1Y6EJ72</accession>
<keyword evidence="4 8" id="KW-0812">Transmembrane</keyword>
<feature type="transmembrane region" description="Helical" evidence="9">
    <location>
        <begin position="431"/>
        <end position="455"/>
    </location>
</feature>
<evidence type="ECO:0000256" key="5">
    <source>
        <dbReference type="ARBA" id="ARBA00022856"/>
    </source>
</evidence>
<feature type="domain" description="Major facilitator superfamily (MFS) profile" evidence="10">
    <location>
        <begin position="19"/>
        <end position="457"/>
    </location>
</feature>
<feature type="transmembrane region" description="Helical" evidence="9">
    <location>
        <begin position="185"/>
        <end position="205"/>
    </location>
</feature>
<dbReference type="EMBL" id="FXWH01000001">
    <property type="protein sequence ID" value="SMQ62657.1"/>
    <property type="molecule type" value="Genomic_DNA"/>
</dbReference>
<feature type="transmembrane region" description="Helical" evidence="9">
    <location>
        <begin position="66"/>
        <end position="85"/>
    </location>
</feature>
<feature type="transmembrane region" description="Helical" evidence="9">
    <location>
        <begin position="321"/>
        <end position="344"/>
    </location>
</feature>
<dbReference type="CDD" id="cd17346">
    <property type="entry name" value="MFS_DtpA_like"/>
    <property type="match status" value="1"/>
</dbReference>
<dbReference type="OrthoDB" id="9772725at2"/>
<feature type="transmembrane region" description="Helical" evidence="9">
    <location>
        <begin position="240"/>
        <end position="257"/>
    </location>
</feature>
<keyword evidence="2 8" id="KW-0813">Transport</keyword>
<comment type="similarity">
    <text evidence="8">Belongs to the major facilitator superfamily. Proton-dependent oligopeptide transporter (POT/PTR) (TC 2.A.17) family.</text>
</comment>
<dbReference type="PANTHER" id="PTHR23517">
    <property type="entry name" value="RESISTANCE PROTEIN MDTM, PUTATIVE-RELATED-RELATED"/>
    <property type="match status" value="1"/>
</dbReference>
<dbReference type="Pfam" id="PF00854">
    <property type="entry name" value="PTR2"/>
    <property type="match status" value="2"/>
</dbReference>
<evidence type="ECO:0000313" key="11">
    <source>
        <dbReference type="EMBL" id="SMQ62657.1"/>
    </source>
</evidence>
<dbReference type="InterPro" id="IPR005279">
    <property type="entry name" value="Dipep/tripep_permease"/>
</dbReference>
<protein>
    <submittedName>
        <fullName evidence="11">Proton-dependent oligopeptide transporter, POT family</fullName>
    </submittedName>
</protein>
<dbReference type="AlphaFoldDB" id="A0A1Y6EJ72"/>
<dbReference type="InterPro" id="IPR050171">
    <property type="entry name" value="MFS_Transporters"/>
</dbReference>
<dbReference type="RefSeq" id="WP_086433899.1">
    <property type="nucleotide sequence ID" value="NZ_FXWH01000001.1"/>
</dbReference>
<keyword evidence="5" id="KW-0653">Protein transport</keyword>
<name>A0A1Y6EJ72_9GAMM</name>
<dbReference type="PANTHER" id="PTHR23517:SF15">
    <property type="entry name" value="PROTON-DEPENDENT OLIGOPEPTIDE FAMILY TRANSPORT PROTEIN"/>
    <property type="match status" value="1"/>
</dbReference>
<evidence type="ECO:0000313" key="12">
    <source>
        <dbReference type="Proteomes" id="UP000194450"/>
    </source>
</evidence>
<dbReference type="InterPro" id="IPR020846">
    <property type="entry name" value="MFS_dom"/>
</dbReference>
<dbReference type="Proteomes" id="UP000194450">
    <property type="component" value="Unassembled WGS sequence"/>
</dbReference>
<evidence type="ECO:0000256" key="8">
    <source>
        <dbReference type="RuleBase" id="RU003755"/>
    </source>
</evidence>
<keyword evidence="3" id="KW-1003">Cell membrane</keyword>
<dbReference type="InterPro" id="IPR036259">
    <property type="entry name" value="MFS_trans_sf"/>
</dbReference>
<dbReference type="InterPro" id="IPR000109">
    <property type="entry name" value="POT_fam"/>
</dbReference>
<dbReference type="PROSITE" id="PS50850">
    <property type="entry name" value="MFS"/>
    <property type="match status" value="1"/>
</dbReference>
<feature type="transmembrane region" description="Helical" evidence="9">
    <location>
        <begin position="116"/>
        <end position="131"/>
    </location>
</feature>
<dbReference type="InterPro" id="IPR018456">
    <property type="entry name" value="PTR2_symporter_CS"/>
</dbReference>
<keyword evidence="7 9" id="KW-0472">Membrane</keyword>
<dbReference type="Gene3D" id="1.20.1250.20">
    <property type="entry name" value="MFS general substrate transporter like domains"/>
    <property type="match status" value="2"/>
</dbReference>
<feature type="transmembrane region" description="Helical" evidence="9">
    <location>
        <begin position="29"/>
        <end position="46"/>
    </location>
</feature>
<comment type="subcellular location">
    <subcellularLocation>
        <location evidence="1">Cell membrane</location>
        <topology evidence="1">Multi-pass membrane protein</topology>
    </subcellularLocation>
    <subcellularLocation>
        <location evidence="8">Membrane</location>
        <topology evidence="8">Multi-pass membrane protein</topology>
    </subcellularLocation>
</comment>
<feature type="transmembrane region" description="Helical" evidence="9">
    <location>
        <begin position="92"/>
        <end position="110"/>
    </location>
</feature>
<reference evidence="12" key="1">
    <citation type="submission" date="2017-04" db="EMBL/GenBank/DDBJ databases">
        <authorList>
            <person name="Varghese N."/>
            <person name="Submissions S."/>
        </authorList>
    </citation>
    <scope>NUCLEOTIDE SEQUENCE [LARGE SCALE GENOMIC DNA]</scope>
</reference>
<keyword evidence="12" id="KW-1185">Reference proteome</keyword>
<proteinExistence type="inferred from homology"/>
<dbReference type="SUPFAM" id="SSF103473">
    <property type="entry name" value="MFS general substrate transporter"/>
    <property type="match status" value="1"/>
</dbReference>
<evidence type="ECO:0000256" key="7">
    <source>
        <dbReference type="ARBA" id="ARBA00023136"/>
    </source>
</evidence>
<gene>
    <name evidence="11" type="ORF">SAMN06297229_0739</name>
</gene>
<evidence type="ECO:0000256" key="9">
    <source>
        <dbReference type="SAM" id="Phobius"/>
    </source>
</evidence>
<sequence>MSQAPSKGTLFGHPTGLYILFTTEMWERFSYYGMRALLVLTLVAATESVNPGFGLSQGDALKLYGYYTALVYFTPLIGGWLADNFLGQRKSILWGGVLMAAGQFVLFAATPHSMDLFYVGLGLIIAGNGLFKPNISTIVGDLYPQGDARRDSAFSIFYMGINLGAFIAPLITSTLGESPEYGWRWGYFAAGVGMSLAVITQGLTFQRFLGDIGKIPGAKLSLEASGGTKKPLTEVERDRLRVILSLFVFVTVFWLAFEQAGGLMNIYASEYTARTVGSFEIPAGYFQSLNPLFILIFAPIFSILWVFLHKRDSSPDAPIKIFAGLLLTAIGFGFLVVGVFEIQATGSSSMIWLVLAYLFHTLGELCISPVGLSLMTKLAPLRLASLVMGIWFLMPAIAQYLAGLVGSFSDTADQYDPVKNFAGGLGISPEFSGLLVVFGGIALGLIVFGLILWAISGKLVDWMHGAERQEPSTTVEGIEQELEVVAEHEGITTSKASDKNQK</sequence>
<dbReference type="GO" id="GO:1904680">
    <property type="term" value="F:peptide transmembrane transporter activity"/>
    <property type="evidence" value="ECO:0007669"/>
    <property type="project" value="InterPro"/>
</dbReference>
<feature type="transmembrane region" description="Helical" evidence="9">
    <location>
        <begin position="383"/>
        <end position="402"/>
    </location>
</feature>
<keyword evidence="5" id="KW-0571">Peptide transport</keyword>
<dbReference type="GO" id="GO:0006857">
    <property type="term" value="P:oligopeptide transport"/>
    <property type="evidence" value="ECO:0007669"/>
    <property type="project" value="InterPro"/>
</dbReference>
<dbReference type="NCBIfam" id="TIGR00924">
    <property type="entry name" value="yjdL_sub1_fam"/>
    <property type="match status" value="2"/>
</dbReference>
<feature type="transmembrane region" description="Helical" evidence="9">
    <location>
        <begin position="152"/>
        <end position="173"/>
    </location>
</feature>
<keyword evidence="6 9" id="KW-1133">Transmembrane helix</keyword>
<evidence type="ECO:0000256" key="1">
    <source>
        <dbReference type="ARBA" id="ARBA00004651"/>
    </source>
</evidence>
<dbReference type="PROSITE" id="PS01023">
    <property type="entry name" value="PTR2_2"/>
    <property type="match status" value="1"/>
</dbReference>
<evidence type="ECO:0000256" key="3">
    <source>
        <dbReference type="ARBA" id="ARBA00022475"/>
    </source>
</evidence>
<organism evidence="11 12">
    <name type="scientific">Pseudidiomarina planktonica</name>
    <dbReference type="NCBI Taxonomy" id="1323738"/>
    <lineage>
        <taxon>Bacteria</taxon>
        <taxon>Pseudomonadati</taxon>
        <taxon>Pseudomonadota</taxon>
        <taxon>Gammaproteobacteria</taxon>
        <taxon>Alteromonadales</taxon>
        <taxon>Idiomarinaceae</taxon>
        <taxon>Pseudidiomarina</taxon>
    </lineage>
</organism>
<evidence type="ECO:0000256" key="4">
    <source>
        <dbReference type="ARBA" id="ARBA00022692"/>
    </source>
</evidence>
<evidence type="ECO:0000256" key="6">
    <source>
        <dbReference type="ARBA" id="ARBA00022989"/>
    </source>
</evidence>
<feature type="transmembrane region" description="Helical" evidence="9">
    <location>
        <begin position="350"/>
        <end position="371"/>
    </location>
</feature>
<feature type="transmembrane region" description="Helical" evidence="9">
    <location>
        <begin position="292"/>
        <end position="309"/>
    </location>
</feature>
<dbReference type="GO" id="GO:0005886">
    <property type="term" value="C:plasma membrane"/>
    <property type="evidence" value="ECO:0007669"/>
    <property type="project" value="UniProtKB-SubCell"/>
</dbReference>